<dbReference type="Proteomes" id="UP000572722">
    <property type="component" value="Unassembled WGS sequence"/>
</dbReference>
<organism evidence="1 2">
    <name type="scientific">Vibrio tubiashii</name>
    <dbReference type="NCBI Taxonomy" id="29498"/>
    <lineage>
        <taxon>Bacteria</taxon>
        <taxon>Pseudomonadati</taxon>
        <taxon>Pseudomonadota</taxon>
        <taxon>Gammaproteobacteria</taxon>
        <taxon>Vibrionales</taxon>
        <taxon>Vibrionaceae</taxon>
        <taxon>Vibrio</taxon>
        <taxon>Vibrio oreintalis group</taxon>
    </lineage>
</organism>
<reference evidence="1 2" key="1">
    <citation type="submission" date="2019-08" db="EMBL/GenBank/DDBJ databases">
        <title>Draft genome sequencing and comparative genomics of hatchery-associated Vibrios.</title>
        <authorList>
            <person name="Kehlet-Delgado H."/>
            <person name="Mueller R.S."/>
        </authorList>
    </citation>
    <scope>NUCLEOTIDE SEQUENCE [LARGE SCALE GENOMIC DNA]</scope>
    <source>
        <strain evidence="1 2">01-65-5-1</strain>
    </source>
</reference>
<dbReference type="EMBL" id="VTXO01000004">
    <property type="protein sequence ID" value="NOI81311.1"/>
    <property type="molecule type" value="Genomic_DNA"/>
</dbReference>
<name>A0AAE5GQQ8_9VIBR</name>
<gene>
    <name evidence="1" type="ORF">F0237_11615</name>
</gene>
<comment type="caution">
    <text evidence="1">The sequence shown here is derived from an EMBL/GenBank/DDBJ whole genome shotgun (WGS) entry which is preliminary data.</text>
</comment>
<accession>A0AAE5GQQ8</accession>
<evidence type="ECO:0000313" key="2">
    <source>
        <dbReference type="Proteomes" id="UP000572722"/>
    </source>
</evidence>
<dbReference type="RefSeq" id="WP_171322284.1">
    <property type="nucleotide sequence ID" value="NZ_VTXO01000004.1"/>
</dbReference>
<proteinExistence type="predicted"/>
<sequence>MKFKWDEIYLGNDDIPSASGIYAWYYVPQLSDVDIQNMYSELAMNKHSIQARKSIIYQFLNRRLFSFYGEDPYSIKISGPLKPTYRGSIFHDESVSDSLVTKIESGEVSISQLKALLSNVTEPFLSPIYIGMATNLNKRINQHKHKIIKIRDGVPQDDGKEEFELRDNNFASRVCERKYITSFMFVVCMSVDSEDKIQNPFENVLNRINYPILGRN</sequence>
<protein>
    <submittedName>
        <fullName evidence="1">GIY-YIG nuclease family protein</fullName>
    </submittedName>
</protein>
<evidence type="ECO:0000313" key="1">
    <source>
        <dbReference type="EMBL" id="NOI81311.1"/>
    </source>
</evidence>
<dbReference type="AlphaFoldDB" id="A0AAE5GQQ8"/>